<reference evidence="2 3" key="1">
    <citation type="submission" date="2020-08" db="EMBL/GenBank/DDBJ databases">
        <title>Genomic Encyclopedia of Type Strains, Phase IV (KMG-IV): sequencing the most valuable type-strain genomes for metagenomic binning, comparative biology and taxonomic classification.</title>
        <authorList>
            <person name="Goeker M."/>
        </authorList>
    </citation>
    <scope>NUCLEOTIDE SEQUENCE [LARGE SCALE GENOMIC DNA]</scope>
    <source>
        <strain evidence="2 3">DSM 25895</strain>
    </source>
</reference>
<dbReference type="Proteomes" id="UP000562254">
    <property type="component" value="Unassembled WGS sequence"/>
</dbReference>
<dbReference type="EMBL" id="JACIJE010000007">
    <property type="protein sequence ID" value="MBB5690482.1"/>
    <property type="molecule type" value="Genomic_DNA"/>
</dbReference>
<evidence type="ECO:0000256" key="1">
    <source>
        <dbReference type="SAM" id="MobiDB-lite"/>
    </source>
</evidence>
<proteinExistence type="predicted"/>
<evidence type="ECO:0000313" key="2">
    <source>
        <dbReference type="EMBL" id="MBB5690482.1"/>
    </source>
</evidence>
<gene>
    <name evidence="2" type="ORF">FHS88_002617</name>
</gene>
<accession>A0A840Y7D1</accession>
<dbReference type="Gene3D" id="3.40.50.2000">
    <property type="entry name" value="Glycogen Phosphorylase B"/>
    <property type="match status" value="1"/>
</dbReference>
<evidence type="ECO:0000313" key="3">
    <source>
        <dbReference type="Proteomes" id="UP000562254"/>
    </source>
</evidence>
<evidence type="ECO:0008006" key="4">
    <source>
        <dbReference type="Google" id="ProtNLM"/>
    </source>
</evidence>
<sequence length="813" mass="85165">MALVILDPNLEGEAGHHLAYDLAIAREALARGQPATIIANRAFRAGTIEGVRILPHFSTSTYAREHDDPVIGAADDWKALNDRLLAELSLLPRAETPPEAAVLVPTTTENHLAGYLAWMKGFDPAEAPLFAVHLMFPAGVTLDAAGAMAVEEPLRALFYRMAERLAQEDGPEVHLFASGGQRAAEFGALFGRAIPPHPLPIRPEPGPPRPHAAPRVLLFAGDARPDKGIALLPRLLPRLAAAHPGATFAAHVNAERAWGEAREAAAALAALAGSAPNIEILTGRLAPGAYLDMLRESDLVVLPYDPRLARRKSSGVLWEAVSLGIPLVVPDDTWLAAEARHWGAGHLACPAHDEAALAEAVGQALTGLGSLAARSAEAGARYRAANGPAALLDQLAPLWVRHAATASLIARPVEGLLDIARLGEGWHRMESVQGRPARWSDREAAIAFDWPFETPWELDLGLLAFFGPEQLDKAVVTGGPGPVSLLWRREGGGARMILCGPGPGRASPRIALRLRLPHTHRPANESRDLGILLASLRLGPAPQAGAPAPREGGDAPRPLARVTAPPRPGGGWEIAPAVSGEVLAEPGRPCVLAFRIAAEAPPALALRLGGVSARLSVAPDEAGGFLATAALPAALLRAAGEPAPWDLLAEGGPPAVLLSVAANPLAGVSRRPLPPPAEVPAPARGEARLRWDLAEGIGEPEGPYPDLGLPGGVRWVTARRACLVIEASEAGPVRLHLDYRCLVPRQGMRAALNGAAAARLDLAGGGLQEAREVVLDLVLQAGRNELALAFEAGVTEPDTGRDLVLLIAGARLG</sequence>
<name>A0A840Y7D1_9PROT</name>
<dbReference type="SUPFAM" id="SSF53756">
    <property type="entry name" value="UDP-Glycosyltransferase/glycogen phosphorylase"/>
    <property type="match status" value="1"/>
</dbReference>
<keyword evidence="3" id="KW-1185">Reference proteome</keyword>
<organism evidence="2 3">
    <name type="scientific">Neoroseomonas alkaliterrae</name>
    <dbReference type="NCBI Taxonomy" id="1452450"/>
    <lineage>
        <taxon>Bacteria</taxon>
        <taxon>Pseudomonadati</taxon>
        <taxon>Pseudomonadota</taxon>
        <taxon>Alphaproteobacteria</taxon>
        <taxon>Acetobacterales</taxon>
        <taxon>Acetobacteraceae</taxon>
        <taxon>Neoroseomonas</taxon>
    </lineage>
</organism>
<protein>
    <recommendedName>
        <fullName evidence="4">Glycosyltransferase</fullName>
    </recommendedName>
</protein>
<feature type="region of interest" description="Disordered" evidence="1">
    <location>
        <begin position="542"/>
        <end position="568"/>
    </location>
</feature>
<dbReference type="Pfam" id="PF13692">
    <property type="entry name" value="Glyco_trans_1_4"/>
    <property type="match status" value="1"/>
</dbReference>
<comment type="caution">
    <text evidence="2">The sequence shown here is derived from an EMBL/GenBank/DDBJ whole genome shotgun (WGS) entry which is preliminary data.</text>
</comment>
<dbReference type="RefSeq" id="WP_184485319.1">
    <property type="nucleotide sequence ID" value="NZ_JACIJE010000007.1"/>
</dbReference>
<dbReference type="AlphaFoldDB" id="A0A840Y7D1"/>